<name>A0A8J4B573_9CHLO</name>
<feature type="region of interest" description="Disordered" evidence="2">
    <location>
        <begin position="74"/>
        <end position="106"/>
    </location>
</feature>
<dbReference type="Proteomes" id="UP000747399">
    <property type="component" value="Unassembled WGS sequence"/>
</dbReference>
<keyword evidence="4" id="KW-1185">Reference proteome</keyword>
<reference evidence="3" key="1">
    <citation type="journal article" date="2021" name="Proc. Natl. Acad. Sci. U.S.A.">
        <title>Three genomes in the algal genus Volvox reveal the fate of a haploid sex-determining region after a transition to homothallism.</title>
        <authorList>
            <person name="Yamamoto K."/>
            <person name="Hamaji T."/>
            <person name="Kawai-Toyooka H."/>
            <person name="Matsuzaki R."/>
            <person name="Takahashi F."/>
            <person name="Nishimura Y."/>
            <person name="Kawachi M."/>
            <person name="Noguchi H."/>
            <person name="Minakuchi Y."/>
            <person name="Umen J.G."/>
            <person name="Toyoda A."/>
            <person name="Nozaki H."/>
        </authorList>
    </citation>
    <scope>NUCLEOTIDE SEQUENCE</scope>
    <source>
        <strain evidence="3">NIES-3780</strain>
    </source>
</reference>
<evidence type="ECO:0000256" key="1">
    <source>
        <dbReference type="ARBA" id="ARBA00004430"/>
    </source>
</evidence>
<comment type="caution">
    <text evidence="3">The sequence shown here is derived from an EMBL/GenBank/DDBJ whole genome shotgun (WGS) entry which is preliminary data.</text>
</comment>
<sequence length="901" mass="90357">MLADSLPHLSQLCKLDLSYNSFTSYGLEALAGALLARNRNAVGAAAENRLSMHVYGNRLSEELETRIQALSVSPSMTHATDRMPNVRRYGAPPSSRGEMGSSGGGSGFTGASPYASSYSNYLGSVPSSRSGGGGGLPAPPSLVPSPMLVRAPVPRQAPAQVVHSKAPRCASSPPRGSTAPPAPTHPGLAAAAAAAATAPADPSRPLGSGKPTLLTAIPPPPPARRGSYPSEEGVASANGLADSLDFSVRMTYTSASKLTKIYGGGGGSPPLSPSGAGGVSYLDNGRRGSPNVPGQRPLSSPAPALKTLSMGISQMRAIVPGAPYAAALVNSGNNPLLNGNRNRPTAGSTGCGSGGGAASDSHYAGSGSGGGGGGTLPAVRKSYPLAEGTSASGASETDEGNGNGDGSVSGNGGENANGGKGRKPRVHGASEHLMLRTKCHTPDWVNRMQEDFYKKVTAPPRPDTPQGPQAPPPGPPSEHLFRKLLCHDSDWQRTKQMEQFMRETAPEPKPQPVPGAPVSAGMVSSVALIQRSGAAPRSTSPPTGTAVRSPYRSEPEPEPACGSTPTDPSEPVPEPTPEPETPQQPAPESESALQRPAVTLEDKSQQASTSGGEAAASGGAALEDTDDSPAQLSPSPPPPAGGVSSLRAGLSGRACGASGNLGSEESMEVLAVRNTGRKKAAIEVLRIRKAKDGEGGGAGVASGDGGASGDGDEDGDDDGAQTERDHIDGDGDGDGNGNGNVSSRDGRETDGSGEGGRALPPPESNPDGKDDGYTEGTVRDAAAVGSGGEDEQRAADGGDLADDPNGGEGDSQSRAAPSRGSSHSSSSSSRSSSSASEDLGKMQVRDGEAEAEALGGSAEEERPDFNVQEVGDAAAPDGVGVRGDIVGYFGNGPLSPVVSAS</sequence>
<dbReference type="Gene3D" id="3.80.10.10">
    <property type="entry name" value="Ribonuclease Inhibitor"/>
    <property type="match status" value="1"/>
</dbReference>
<feature type="compositionally biased region" description="Pro residues" evidence="2">
    <location>
        <begin position="459"/>
        <end position="476"/>
    </location>
</feature>
<feature type="region of interest" description="Disordered" evidence="2">
    <location>
        <begin position="155"/>
        <end position="235"/>
    </location>
</feature>
<feature type="compositionally biased region" description="Pro residues" evidence="2">
    <location>
        <begin position="568"/>
        <end position="585"/>
    </location>
</feature>
<feature type="region of interest" description="Disordered" evidence="2">
    <location>
        <begin position="262"/>
        <end position="303"/>
    </location>
</feature>
<comment type="subcellular location">
    <subcellularLocation>
        <location evidence="1">Cytoplasm</location>
        <location evidence="1">Cytoskeleton</location>
        <location evidence="1">Cilium axoneme</location>
    </subcellularLocation>
</comment>
<feature type="compositionally biased region" description="Low complexity" evidence="2">
    <location>
        <begin position="338"/>
        <end position="348"/>
    </location>
</feature>
<feature type="compositionally biased region" description="Basic and acidic residues" evidence="2">
    <location>
        <begin position="838"/>
        <end position="848"/>
    </location>
</feature>
<dbReference type="EMBL" id="BNCO01000017">
    <property type="protein sequence ID" value="GIL54328.1"/>
    <property type="molecule type" value="Genomic_DNA"/>
</dbReference>
<feature type="compositionally biased region" description="Low complexity" evidence="2">
    <location>
        <begin position="185"/>
        <end position="201"/>
    </location>
</feature>
<feature type="region of interest" description="Disordered" evidence="2">
    <location>
        <begin position="529"/>
        <end position="666"/>
    </location>
</feature>
<protein>
    <submittedName>
        <fullName evidence="3">Uncharacterized protein</fullName>
    </submittedName>
</protein>
<dbReference type="GO" id="GO:0005930">
    <property type="term" value="C:axoneme"/>
    <property type="evidence" value="ECO:0007669"/>
    <property type="project" value="UniProtKB-SubCell"/>
</dbReference>
<dbReference type="AlphaFoldDB" id="A0A8J4B573"/>
<accession>A0A8J4B573</accession>
<dbReference type="InterPro" id="IPR032675">
    <property type="entry name" value="LRR_dom_sf"/>
</dbReference>
<organism evidence="3 4">
    <name type="scientific">Volvox africanus</name>
    <dbReference type="NCBI Taxonomy" id="51714"/>
    <lineage>
        <taxon>Eukaryota</taxon>
        <taxon>Viridiplantae</taxon>
        <taxon>Chlorophyta</taxon>
        <taxon>core chlorophytes</taxon>
        <taxon>Chlorophyceae</taxon>
        <taxon>CS clade</taxon>
        <taxon>Chlamydomonadales</taxon>
        <taxon>Volvocaceae</taxon>
        <taxon>Volvox</taxon>
    </lineage>
</organism>
<feature type="compositionally biased region" description="Acidic residues" evidence="2">
    <location>
        <begin position="710"/>
        <end position="720"/>
    </location>
</feature>
<feature type="compositionally biased region" description="Gly residues" evidence="2">
    <location>
        <begin position="695"/>
        <end position="709"/>
    </location>
</feature>
<feature type="compositionally biased region" description="Gly residues" evidence="2">
    <location>
        <begin position="366"/>
        <end position="375"/>
    </location>
</feature>
<feature type="region of interest" description="Disordered" evidence="2">
    <location>
        <begin position="687"/>
        <end position="867"/>
    </location>
</feature>
<evidence type="ECO:0000313" key="3">
    <source>
        <dbReference type="EMBL" id="GIL54328.1"/>
    </source>
</evidence>
<proteinExistence type="predicted"/>
<feature type="compositionally biased region" description="Gly residues" evidence="2">
    <location>
        <begin position="401"/>
        <end position="419"/>
    </location>
</feature>
<evidence type="ECO:0000256" key="2">
    <source>
        <dbReference type="SAM" id="MobiDB-lite"/>
    </source>
</evidence>
<feature type="region of interest" description="Disordered" evidence="2">
    <location>
        <begin position="456"/>
        <end position="480"/>
    </location>
</feature>
<feature type="region of interest" description="Disordered" evidence="2">
    <location>
        <begin position="338"/>
        <end position="434"/>
    </location>
</feature>
<evidence type="ECO:0000313" key="4">
    <source>
        <dbReference type="Proteomes" id="UP000747399"/>
    </source>
</evidence>
<gene>
    <name evidence="3" type="ORF">Vafri_9902</name>
</gene>
<feature type="compositionally biased region" description="Low complexity" evidence="2">
    <location>
        <begin position="605"/>
        <end position="621"/>
    </location>
</feature>
<feature type="compositionally biased region" description="Low complexity" evidence="2">
    <location>
        <begin position="813"/>
        <end position="836"/>
    </location>
</feature>